<dbReference type="RefSeq" id="WP_145025979.1">
    <property type="nucleotide sequence ID" value="NZ_VLLN01000043.1"/>
</dbReference>
<dbReference type="InterPro" id="IPR051353">
    <property type="entry name" value="Tobamovirus_resist_UPF0261"/>
</dbReference>
<sequence length="429" mass="45820">MGAKPKVLLIMTLDTKDLETRFVTKCLEENGIDVYLLDASIRKTIDGGAAITPDQIAAAAGMTMEEIRALNHEGKCQAVMMEGAIKCAHELHERIGLSGILGVGGSMGTTLGTAVMRSFPFGLPKVMVSTMASGMTKGFVGTKDIVMVNSVCDISGLNTITRRVFLNGALAVTGMAYGYKSSVAVSNALVASLHVDSKFQGLLVGAEKPLVTISTLGTTDKCTVRVRQALEERGFEVMIFHTLGTGGLIMDEVVREQNVAVVVDLSLVEVNDFLHQGLCSAGPDRCKAALEKGVPTIFAPGNIDFLVAGPIDDAHARFPGKRYHIHNAALTAVRSEAEEFKHVAEHMAGLIKDAKGPVTFFVPLLGFSSHDSEQGHLHDPSLPPVFAAHLKTVMPAAVPVREFPHHINDEQFADAIVEQVLAFQQRAAA</sequence>
<evidence type="ECO:0000259" key="2">
    <source>
        <dbReference type="Pfam" id="PF23189"/>
    </source>
</evidence>
<proteinExistence type="predicted"/>
<dbReference type="Gene3D" id="3.40.50.12030">
    <property type="entry name" value="Uncharacterised protein family UPF0261, NC domain"/>
    <property type="match status" value="1"/>
</dbReference>
<dbReference type="Proteomes" id="UP000319449">
    <property type="component" value="Unassembled WGS sequence"/>
</dbReference>
<keyword evidence="4" id="KW-1185">Reference proteome</keyword>
<dbReference type="Gene3D" id="3.40.50.12020">
    <property type="entry name" value="Uncharacterised protein family UPF0261, NN domain"/>
    <property type="match status" value="1"/>
</dbReference>
<dbReference type="InterPro" id="IPR044122">
    <property type="entry name" value="UPF0261_N"/>
</dbReference>
<gene>
    <name evidence="3" type="ORF">JN12_03922</name>
</gene>
<accession>A0A562V5T9</accession>
<dbReference type="PANTHER" id="PTHR31862">
    <property type="entry name" value="UPF0261 DOMAIN PROTEIN (AFU_ORTHOLOGUE AFUA_1G10120)"/>
    <property type="match status" value="1"/>
</dbReference>
<name>A0A562V5T9_9BACT</name>
<dbReference type="Pfam" id="PF06792">
    <property type="entry name" value="UPF0261"/>
    <property type="match status" value="1"/>
</dbReference>
<protein>
    <submittedName>
        <fullName evidence="3">Uncharacterized protein (UPF0261 family)</fullName>
    </submittedName>
</protein>
<organism evidence="3 4">
    <name type="scientific">Geobacter argillaceus</name>
    <dbReference type="NCBI Taxonomy" id="345631"/>
    <lineage>
        <taxon>Bacteria</taxon>
        <taxon>Pseudomonadati</taxon>
        <taxon>Thermodesulfobacteriota</taxon>
        <taxon>Desulfuromonadia</taxon>
        <taxon>Geobacterales</taxon>
        <taxon>Geobacteraceae</taxon>
        <taxon>Geobacter</taxon>
    </lineage>
</organism>
<dbReference type="Pfam" id="PF23189">
    <property type="entry name" value="UPF0261_C"/>
    <property type="match status" value="1"/>
</dbReference>
<dbReference type="InterPro" id="IPR008322">
    <property type="entry name" value="UPF0261"/>
</dbReference>
<feature type="domain" description="UPF0261" evidence="1">
    <location>
        <begin position="5"/>
        <end position="180"/>
    </location>
</feature>
<dbReference type="OrthoDB" id="9776369at2"/>
<dbReference type="InterPro" id="IPR056778">
    <property type="entry name" value="UPF0261_C"/>
</dbReference>
<feature type="domain" description="UPF0261" evidence="2">
    <location>
        <begin position="208"/>
        <end position="422"/>
    </location>
</feature>
<dbReference type="EMBL" id="VLLN01000043">
    <property type="protein sequence ID" value="TWJ13291.1"/>
    <property type="molecule type" value="Genomic_DNA"/>
</dbReference>
<dbReference type="AlphaFoldDB" id="A0A562V5T9"/>
<dbReference type="CDD" id="cd15488">
    <property type="entry name" value="Tm-1-like"/>
    <property type="match status" value="1"/>
</dbReference>
<dbReference type="PIRSF" id="PIRSF033271">
    <property type="entry name" value="UCP033271"/>
    <property type="match status" value="1"/>
</dbReference>
<dbReference type="NCBIfam" id="NF002674">
    <property type="entry name" value="PRK02399.1-2"/>
    <property type="match status" value="1"/>
</dbReference>
<dbReference type="PANTHER" id="PTHR31862:SF1">
    <property type="entry name" value="UPF0261 DOMAIN PROTEIN (AFU_ORTHOLOGUE AFUA_1G10120)"/>
    <property type="match status" value="1"/>
</dbReference>
<evidence type="ECO:0000313" key="3">
    <source>
        <dbReference type="EMBL" id="TWJ13291.1"/>
    </source>
</evidence>
<evidence type="ECO:0000259" key="1">
    <source>
        <dbReference type="Pfam" id="PF06792"/>
    </source>
</evidence>
<comment type="caution">
    <text evidence="3">The sequence shown here is derived from an EMBL/GenBank/DDBJ whole genome shotgun (WGS) entry which is preliminary data.</text>
</comment>
<reference evidence="3 4" key="1">
    <citation type="submission" date="2019-07" db="EMBL/GenBank/DDBJ databases">
        <title>Genomic Encyclopedia of Archaeal and Bacterial Type Strains, Phase II (KMG-II): from individual species to whole genera.</title>
        <authorList>
            <person name="Goeker M."/>
        </authorList>
    </citation>
    <scope>NUCLEOTIDE SEQUENCE [LARGE SCALE GENOMIC DNA]</scope>
    <source>
        <strain evidence="3 4">ATCC BAA-1139</strain>
    </source>
</reference>
<evidence type="ECO:0000313" key="4">
    <source>
        <dbReference type="Proteomes" id="UP000319449"/>
    </source>
</evidence>